<comment type="caution">
    <text evidence="14">The sequence shown here is derived from an EMBL/GenBank/DDBJ whole genome shotgun (WGS) entry which is preliminary data.</text>
</comment>
<evidence type="ECO:0000313" key="14">
    <source>
        <dbReference type="EMBL" id="MFC3687643.1"/>
    </source>
</evidence>
<evidence type="ECO:0000256" key="2">
    <source>
        <dbReference type="ARBA" id="ARBA00004141"/>
    </source>
</evidence>
<keyword evidence="10" id="KW-0482">Metalloprotease</keyword>
<keyword evidence="7" id="KW-0378">Hydrolase</keyword>
<evidence type="ECO:0000256" key="10">
    <source>
        <dbReference type="ARBA" id="ARBA00023049"/>
    </source>
</evidence>
<name>A0ABV7WGJ4_9MICO</name>
<comment type="subcellular location">
    <subcellularLocation>
        <location evidence="2">Membrane</location>
        <topology evidence="2">Multi-pass membrane protein</topology>
    </subcellularLocation>
</comment>
<keyword evidence="4 14" id="KW-0645">Protease</keyword>
<dbReference type="EMBL" id="JBHRWW010000002">
    <property type="protein sequence ID" value="MFC3687643.1"/>
    <property type="molecule type" value="Genomic_DNA"/>
</dbReference>
<evidence type="ECO:0000256" key="3">
    <source>
        <dbReference type="ARBA" id="ARBA00007931"/>
    </source>
</evidence>
<evidence type="ECO:0000256" key="6">
    <source>
        <dbReference type="ARBA" id="ARBA00022723"/>
    </source>
</evidence>
<evidence type="ECO:0000256" key="5">
    <source>
        <dbReference type="ARBA" id="ARBA00022692"/>
    </source>
</evidence>
<feature type="transmembrane region" description="Helical" evidence="12">
    <location>
        <begin position="21"/>
        <end position="48"/>
    </location>
</feature>
<evidence type="ECO:0000256" key="7">
    <source>
        <dbReference type="ARBA" id="ARBA00022801"/>
    </source>
</evidence>
<dbReference type="GO" id="GO:0006508">
    <property type="term" value="P:proteolysis"/>
    <property type="evidence" value="ECO:0007669"/>
    <property type="project" value="UniProtKB-KW"/>
</dbReference>
<dbReference type="PANTHER" id="PTHR39188">
    <property type="entry name" value="MEMBRANE-ASSOCIATED ZINC METALLOPROTEASE M50B"/>
    <property type="match status" value="1"/>
</dbReference>
<feature type="transmembrane region" description="Helical" evidence="12">
    <location>
        <begin position="233"/>
        <end position="254"/>
    </location>
</feature>
<dbReference type="Proteomes" id="UP001595685">
    <property type="component" value="Unassembled WGS sequence"/>
</dbReference>
<feature type="transmembrane region" description="Helical" evidence="12">
    <location>
        <begin position="150"/>
        <end position="174"/>
    </location>
</feature>
<sequence>MSSPDARTAPPARRGPRRLRLATVAGVPVLLSPSWLLIAAAITVLFAGATSRATGLAGPAVYAVAFVLAVLLAVSVLLHEAAHAVAARLFGLHVSEIVVDLWGGHTALGRPRTPSASAVVSVVGPLANLLLAVLAEAVRRLVLVPATGTLEAVVSFLLLGTAVSNLLVGVFNLVPGLPLDGGRVLEAVVWKATGDQDTGGLVAGWSGRVVAVGLLAWVLVPPLLQGDRPSTATVVWVGLVALFLWRGASASVAASRFRRRAARVDLGAVTSAAAVAHEGASVADLDQPGSGGSDVVLVDASGRPVAVVPAGSVAAVPLDLRPTTPATALARVLPPVSVVPASGGPIGAVEGLARSGDLGIVVVDAQGRPTGRVTPAAFAAAMGLR</sequence>
<evidence type="ECO:0000256" key="4">
    <source>
        <dbReference type="ARBA" id="ARBA00022670"/>
    </source>
</evidence>
<evidence type="ECO:0000256" key="8">
    <source>
        <dbReference type="ARBA" id="ARBA00022833"/>
    </source>
</evidence>
<evidence type="ECO:0000256" key="1">
    <source>
        <dbReference type="ARBA" id="ARBA00001947"/>
    </source>
</evidence>
<dbReference type="InterPro" id="IPR008915">
    <property type="entry name" value="Peptidase_M50"/>
</dbReference>
<comment type="similarity">
    <text evidence="3">Belongs to the peptidase M50B family.</text>
</comment>
<keyword evidence="6" id="KW-0479">Metal-binding</keyword>
<keyword evidence="8" id="KW-0862">Zinc</keyword>
<proteinExistence type="inferred from homology"/>
<protein>
    <submittedName>
        <fullName evidence="14">Site-2 protease family protein</fullName>
    </submittedName>
</protein>
<dbReference type="RefSeq" id="WP_340289587.1">
    <property type="nucleotide sequence ID" value="NZ_JBBEOI010000009.1"/>
</dbReference>
<accession>A0ABV7WGJ4</accession>
<feature type="transmembrane region" description="Helical" evidence="12">
    <location>
        <begin position="116"/>
        <end position="138"/>
    </location>
</feature>
<evidence type="ECO:0000256" key="11">
    <source>
        <dbReference type="ARBA" id="ARBA00023136"/>
    </source>
</evidence>
<evidence type="ECO:0000256" key="9">
    <source>
        <dbReference type="ARBA" id="ARBA00022989"/>
    </source>
</evidence>
<organism evidence="14 15">
    <name type="scientific">Aquipuribacter hungaricus</name>
    <dbReference type="NCBI Taxonomy" id="545624"/>
    <lineage>
        <taxon>Bacteria</taxon>
        <taxon>Bacillati</taxon>
        <taxon>Actinomycetota</taxon>
        <taxon>Actinomycetes</taxon>
        <taxon>Micrococcales</taxon>
        <taxon>Intrasporangiaceae</taxon>
        <taxon>Aquipuribacter</taxon>
    </lineage>
</organism>
<keyword evidence="11 12" id="KW-0472">Membrane</keyword>
<dbReference type="PANTHER" id="PTHR39188:SF3">
    <property type="entry name" value="STAGE IV SPORULATION PROTEIN FB"/>
    <property type="match status" value="1"/>
</dbReference>
<evidence type="ECO:0000259" key="13">
    <source>
        <dbReference type="Pfam" id="PF02163"/>
    </source>
</evidence>
<reference evidence="15" key="1">
    <citation type="journal article" date="2019" name="Int. J. Syst. Evol. Microbiol.">
        <title>The Global Catalogue of Microorganisms (GCM) 10K type strain sequencing project: providing services to taxonomists for standard genome sequencing and annotation.</title>
        <authorList>
            <consortium name="The Broad Institute Genomics Platform"/>
            <consortium name="The Broad Institute Genome Sequencing Center for Infectious Disease"/>
            <person name="Wu L."/>
            <person name="Ma J."/>
        </authorList>
    </citation>
    <scope>NUCLEOTIDE SEQUENCE [LARGE SCALE GENOMIC DNA]</scope>
    <source>
        <strain evidence="15">NCAIM B.02333</strain>
    </source>
</reference>
<keyword evidence="5 12" id="KW-0812">Transmembrane</keyword>
<dbReference type="Pfam" id="PF02163">
    <property type="entry name" value="Peptidase_M50"/>
    <property type="match status" value="1"/>
</dbReference>
<evidence type="ECO:0000313" key="15">
    <source>
        <dbReference type="Proteomes" id="UP001595685"/>
    </source>
</evidence>
<gene>
    <name evidence="14" type="ORF">ACFOLH_04740</name>
</gene>
<feature type="domain" description="Peptidase M50" evidence="13">
    <location>
        <begin position="149"/>
        <end position="195"/>
    </location>
</feature>
<comment type="cofactor">
    <cofactor evidence="1">
        <name>Zn(2+)</name>
        <dbReference type="ChEBI" id="CHEBI:29105"/>
    </cofactor>
</comment>
<keyword evidence="15" id="KW-1185">Reference proteome</keyword>
<feature type="transmembrane region" description="Helical" evidence="12">
    <location>
        <begin position="60"/>
        <end position="78"/>
    </location>
</feature>
<evidence type="ECO:0000256" key="12">
    <source>
        <dbReference type="SAM" id="Phobius"/>
    </source>
</evidence>
<dbReference type="GO" id="GO:0008233">
    <property type="term" value="F:peptidase activity"/>
    <property type="evidence" value="ECO:0007669"/>
    <property type="project" value="UniProtKB-KW"/>
</dbReference>
<keyword evidence="9 12" id="KW-1133">Transmembrane helix</keyword>